<dbReference type="EMBL" id="LQQU01000023">
    <property type="protein sequence ID" value="KZE31660.1"/>
    <property type="molecule type" value="Genomic_DNA"/>
</dbReference>
<feature type="domain" description="Putative DNA-binding" evidence="1">
    <location>
        <begin position="9"/>
        <end position="90"/>
    </location>
</feature>
<evidence type="ECO:0000313" key="3">
    <source>
        <dbReference type="Proteomes" id="UP000076625"/>
    </source>
</evidence>
<protein>
    <recommendedName>
        <fullName evidence="1">Putative DNA-binding domain-containing protein</fullName>
    </recommendedName>
</protein>
<dbReference type="AlphaFoldDB" id="A0A161SFQ0"/>
<accession>A0A161SFQ0</accession>
<keyword evidence="3" id="KW-1185">Reference proteome</keyword>
<dbReference type="RefSeq" id="WP_066612374.1">
    <property type="nucleotide sequence ID" value="NZ_LQQU01000023.1"/>
</dbReference>
<dbReference type="STRING" id="1452487.AVW16_00275"/>
<dbReference type="InterPro" id="IPR018640">
    <property type="entry name" value="DUF2063"/>
</dbReference>
<dbReference type="Proteomes" id="UP000076625">
    <property type="component" value="Unassembled WGS sequence"/>
</dbReference>
<reference evidence="3" key="1">
    <citation type="submission" date="2016-01" db="EMBL/GenBank/DDBJ databases">
        <title>Draft genome of Chromobacterium sp. F49.</title>
        <authorList>
            <person name="Hong K.W."/>
        </authorList>
    </citation>
    <scope>NUCLEOTIDE SEQUENCE [LARGE SCALE GENOMIC DNA]</scope>
    <source>
        <strain evidence="3">CN10</strain>
    </source>
</reference>
<sequence>MNDSPEARWQAALIAAIEGRAGDGFDARGLAAYRNNYRVGLADTLAYVYPVVKALVGDDFFAGLAREYVGRTPSRSGDLHRYGDAFGDFLAGFEPARALPYLADTARLEWLVHRAYYAPDAAPLAPDAFAALAEADWPRLRFALAPGVAVFSSPYPVGRLWLYHQPGAPADWRLEPDAGGDTVRVARRAGRVEVGVPAPADAAWLAALAAGDTLEAATDAALDIDAGFDLEAALVGLLRDGLIARLLVP</sequence>
<gene>
    <name evidence="2" type="ORF">AVW16_00275</name>
</gene>
<evidence type="ECO:0000259" key="1">
    <source>
        <dbReference type="Pfam" id="PF09836"/>
    </source>
</evidence>
<dbReference type="Pfam" id="PF09836">
    <property type="entry name" value="DUF2063"/>
    <property type="match status" value="1"/>
</dbReference>
<dbReference type="InterPro" id="IPR044922">
    <property type="entry name" value="DUF2063_N_sf"/>
</dbReference>
<evidence type="ECO:0000313" key="2">
    <source>
        <dbReference type="EMBL" id="KZE31660.1"/>
    </source>
</evidence>
<name>A0A161SFQ0_9NEIS</name>
<dbReference type="Gene3D" id="1.10.150.690">
    <property type="entry name" value="DUF2063"/>
    <property type="match status" value="1"/>
</dbReference>
<comment type="caution">
    <text evidence="2">The sequence shown here is derived from an EMBL/GenBank/DDBJ whole genome shotgun (WGS) entry which is preliminary data.</text>
</comment>
<organism evidence="2 3">
    <name type="scientific">Crenobacter luteus</name>
    <dbReference type="NCBI Taxonomy" id="1452487"/>
    <lineage>
        <taxon>Bacteria</taxon>
        <taxon>Pseudomonadati</taxon>
        <taxon>Pseudomonadota</taxon>
        <taxon>Betaproteobacteria</taxon>
        <taxon>Neisseriales</taxon>
        <taxon>Neisseriaceae</taxon>
        <taxon>Crenobacter</taxon>
    </lineage>
</organism>
<proteinExistence type="predicted"/>
<dbReference type="OrthoDB" id="4146344at2"/>